<dbReference type="GO" id="GO:0016747">
    <property type="term" value="F:acyltransferase activity, transferring groups other than amino-acyl groups"/>
    <property type="evidence" value="ECO:0007669"/>
    <property type="project" value="InterPro"/>
</dbReference>
<evidence type="ECO:0000313" key="2">
    <source>
        <dbReference type="EMBL" id="KZT70571.1"/>
    </source>
</evidence>
<name>A0A165RCB1_9APHY</name>
<gene>
    <name evidence="2" type="ORF">DAEQUDRAFT_725087</name>
</gene>
<keyword evidence="3" id="KW-1185">Reference proteome</keyword>
<dbReference type="Proteomes" id="UP000076727">
    <property type="component" value="Unassembled WGS sequence"/>
</dbReference>
<dbReference type="PROSITE" id="PS51186">
    <property type="entry name" value="GNAT"/>
    <property type="match status" value="1"/>
</dbReference>
<dbReference type="STRING" id="1314783.A0A165RCB1"/>
<organism evidence="2 3">
    <name type="scientific">Daedalea quercina L-15889</name>
    <dbReference type="NCBI Taxonomy" id="1314783"/>
    <lineage>
        <taxon>Eukaryota</taxon>
        <taxon>Fungi</taxon>
        <taxon>Dikarya</taxon>
        <taxon>Basidiomycota</taxon>
        <taxon>Agaricomycotina</taxon>
        <taxon>Agaricomycetes</taxon>
        <taxon>Polyporales</taxon>
        <taxon>Fomitopsis</taxon>
    </lineage>
</organism>
<dbReference type="InterPro" id="IPR000182">
    <property type="entry name" value="GNAT_dom"/>
</dbReference>
<dbReference type="SUPFAM" id="SSF55729">
    <property type="entry name" value="Acyl-CoA N-acyltransferases (Nat)"/>
    <property type="match status" value="1"/>
</dbReference>
<reference evidence="2 3" key="1">
    <citation type="journal article" date="2016" name="Mol. Biol. Evol.">
        <title>Comparative Genomics of Early-Diverging Mushroom-Forming Fungi Provides Insights into the Origins of Lignocellulose Decay Capabilities.</title>
        <authorList>
            <person name="Nagy L.G."/>
            <person name="Riley R."/>
            <person name="Tritt A."/>
            <person name="Adam C."/>
            <person name="Daum C."/>
            <person name="Floudas D."/>
            <person name="Sun H."/>
            <person name="Yadav J.S."/>
            <person name="Pangilinan J."/>
            <person name="Larsson K.H."/>
            <person name="Matsuura K."/>
            <person name="Barry K."/>
            <person name="Labutti K."/>
            <person name="Kuo R."/>
            <person name="Ohm R.A."/>
            <person name="Bhattacharya S.S."/>
            <person name="Shirouzu T."/>
            <person name="Yoshinaga Y."/>
            <person name="Martin F.M."/>
            <person name="Grigoriev I.V."/>
            <person name="Hibbett D.S."/>
        </authorList>
    </citation>
    <scope>NUCLEOTIDE SEQUENCE [LARGE SCALE GENOMIC DNA]</scope>
    <source>
        <strain evidence="2 3">L-15889</strain>
    </source>
</reference>
<dbReference type="PANTHER" id="PTHR42791:SF1">
    <property type="entry name" value="N-ACETYLTRANSFERASE DOMAIN-CONTAINING PROTEIN"/>
    <property type="match status" value="1"/>
</dbReference>
<accession>A0A165RCB1</accession>
<dbReference type="Gene3D" id="3.40.630.30">
    <property type="match status" value="1"/>
</dbReference>
<dbReference type="CDD" id="cd04301">
    <property type="entry name" value="NAT_SF"/>
    <property type="match status" value="1"/>
</dbReference>
<evidence type="ECO:0000313" key="3">
    <source>
        <dbReference type="Proteomes" id="UP000076727"/>
    </source>
</evidence>
<dbReference type="PANTHER" id="PTHR42791">
    <property type="entry name" value="GNAT FAMILY ACETYLTRANSFERASE"/>
    <property type="match status" value="1"/>
</dbReference>
<dbReference type="AlphaFoldDB" id="A0A165RCB1"/>
<protein>
    <recommendedName>
        <fullName evidence="1">N-acetyltransferase domain-containing protein</fullName>
    </recommendedName>
</protein>
<dbReference type="Pfam" id="PF13508">
    <property type="entry name" value="Acetyltransf_7"/>
    <property type="match status" value="1"/>
</dbReference>
<feature type="domain" description="N-acetyltransferase" evidence="1">
    <location>
        <begin position="76"/>
        <end position="213"/>
    </location>
</feature>
<dbReference type="EMBL" id="KV429050">
    <property type="protein sequence ID" value="KZT70571.1"/>
    <property type="molecule type" value="Genomic_DNA"/>
</dbReference>
<dbReference type="InterPro" id="IPR052523">
    <property type="entry name" value="Trichothecene_AcTrans"/>
</dbReference>
<evidence type="ECO:0000259" key="1">
    <source>
        <dbReference type="PROSITE" id="PS51186"/>
    </source>
</evidence>
<sequence>MSRVKIERLPDPPDELIEASAALFALAMQYDGACISLVGGDMGLLPSMARAMIKAALLAAGEYYPAFDESGELLGYALWMPPGQELFATAEQREQGLNDFMDSLTEVVKQYYKDVYLKEFPDFVNMCMNSPTGKTDAWWLNNFCVHPARQKQGIGRRLIEVVMQKAKQEGHTVALAATRDQNVAVYESYGFKQKGRKMMPSPWGDWPLNVFVFVAHRTCI</sequence>
<proteinExistence type="predicted"/>
<dbReference type="InterPro" id="IPR016181">
    <property type="entry name" value="Acyl_CoA_acyltransferase"/>
</dbReference>
<dbReference type="OrthoDB" id="61113at2759"/>